<sequence>MKKIASELSNKRLRKGKSLIVESTCFQRKGILKGTWRSPDGKIINQIDHIAIERPEGKCITNIRTYRGLDADTDYFMVGAQLVQLLSEARNQATEKTRNNRIARLRTKEEKVQYERNLRGELEAIRTEEARDKFEEQRTKAKMMLRNKKRKHYEKVLLDQIEENYRNNHIRNLYQGVKKERIGYQPKPVFYKDKDGKIIAGDDEVLERWKEYFKQ</sequence>
<evidence type="ECO:0000313" key="2">
    <source>
        <dbReference type="Proteomes" id="UP001159042"/>
    </source>
</evidence>
<reference evidence="1 2" key="1">
    <citation type="journal article" date="2023" name="Insect Mol. Biol.">
        <title>Genome sequencing provides insights into the evolution of gene families encoding plant cell wall-degrading enzymes in longhorned beetles.</title>
        <authorList>
            <person name="Shin N.R."/>
            <person name="Okamura Y."/>
            <person name="Kirsch R."/>
            <person name="Pauchet Y."/>
        </authorList>
    </citation>
    <scope>NUCLEOTIDE SEQUENCE [LARGE SCALE GENOMIC DNA]</scope>
    <source>
        <strain evidence="1">EAD_L_NR</strain>
    </source>
</reference>
<proteinExistence type="predicted"/>
<name>A0AAV8W3V2_9CUCU</name>
<dbReference type="EMBL" id="JANEYG010000011">
    <property type="protein sequence ID" value="KAJ8921235.1"/>
    <property type="molecule type" value="Genomic_DNA"/>
</dbReference>
<gene>
    <name evidence="1" type="ORF">NQ315_013707</name>
</gene>
<evidence type="ECO:0000313" key="1">
    <source>
        <dbReference type="EMBL" id="KAJ8921235.1"/>
    </source>
</evidence>
<accession>A0AAV8W3V2</accession>
<keyword evidence="2" id="KW-1185">Reference proteome</keyword>
<dbReference type="AlphaFoldDB" id="A0AAV8W3V2"/>
<organism evidence="1 2">
    <name type="scientific">Exocentrus adspersus</name>
    <dbReference type="NCBI Taxonomy" id="1586481"/>
    <lineage>
        <taxon>Eukaryota</taxon>
        <taxon>Metazoa</taxon>
        <taxon>Ecdysozoa</taxon>
        <taxon>Arthropoda</taxon>
        <taxon>Hexapoda</taxon>
        <taxon>Insecta</taxon>
        <taxon>Pterygota</taxon>
        <taxon>Neoptera</taxon>
        <taxon>Endopterygota</taxon>
        <taxon>Coleoptera</taxon>
        <taxon>Polyphaga</taxon>
        <taxon>Cucujiformia</taxon>
        <taxon>Chrysomeloidea</taxon>
        <taxon>Cerambycidae</taxon>
        <taxon>Lamiinae</taxon>
        <taxon>Acanthocinini</taxon>
        <taxon>Exocentrus</taxon>
    </lineage>
</organism>
<comment type="caution">
    <text evidence="1">The sequence shown here is derived from an EMBL/GenBank/DDBJ whole genome shotgun (WGS) entry which is preliminary data.</text>
</comment>
<protein>
    <submittedName>
        <fullName evidence="1">Uncharacterized protein</fullName>
    </submittedName>
</protein>
<dbReference type="Proteomes" id="UP001159042">
    <property type="component" value="Unassembled WGS sequence"/>
</dbReference>